<proteinExistence type="predicted"/>
<feature type="signal peptide" evidence="1">
    <location>
        <begin position="1"/>
        <end position="20"/>
    </location>
</feature>
<comment type="caution">
    <text evidence="2">The sequence shown here is derived from an EMBL/GenBank/DDBJ whole genome shotgun (WGS) entry which is preliminary data.</text>
</comment>
<protein>
    <submittedName>
        <fullName evidence="2">Aerotolerance regulator BatD</fullName>
    </submittedName>
</protein>
<dbReference type="PANTHER" id="PTHR40940">
    <property type="entry name" value="PROTEIN BATD-RELATED"/>
    <property type="match status" value="1"/>
</dbReference>
<dbReference type="OrthoDB" id="343927at2"/>
<accession>A0A2N0BM84</accession>
<dbReference type="Pfam" id="PF13584">
    <property type="entry name" value="BatD"/>
    <property type="match status" value="1"/>
</dbReference>
<name>A0A2N0BM84_9LEPT</name>
<accession>A0A2N0B4S2</accession>
<organism evidence="2">
    <name type="scientific">Leptospira ellisii</name>
    <dbReference type="NCBI Taxonomy" id="2023197"/>
    <lineage>
        <taxon>Bacteria</taxon>
        <taxon>Pseudomonadati</taxon>
        <taxon>Spirochaetota</taxon>
        <taxon>Spirochaetia</taxon>
        <taxon>Leptospirales</taxon>
        <taxon>Leptospiraceae</taxon>
        <taxon>Leptospira</taxon>
    </lineage>
</organism>
<feature type="chain" id="PRO_5041064824" evidence="1">
    <location>
        <begin position="21"/>
        <end position="557"/>
    </location>
</feature>
<evidence type="ECO:0000256" key="1">
    <source>
        <dbReference type="SAM" id="SignalP"/>
    </source>
</evidence>
<reference evidence="2" key="1">
    <citation type="submission" date="2017-07" db="EMBL/GenBank/DDBJ databases">
        <title>Leptospira spp. isolated from tropical soils.</title>
        <authorList>
            <person name="Thibeaux R."/>
            <person name="Iraola G."/>
            <person name="Ferres I."/>
            <person name="Bierque E."/>
            <person name="Girault D."/>
            <person name="Soupe-Gilbert M.-E."/>
            <person name="Picardeau M."/>
            <person name="Goarant C."/>
        </authorList>
    </citation>
    <scope>NUCLEOTIDE SEQUENCE [LARGE SCALE GENOMIC DNA]</scope>
    <source>
        <strain evidence="2">ATI7-C-A5</strain>
    </source>
</reference>
<dbReference type="PANTHER" id="PTHR40940:SF2">
    <property type="entry name" value="BATD"/>
    <property type="match status" value="1"/>
</dbReference>
<sequence>MVRFPFRFLLLFLFCSALNAEETKFYVTRNVFPLGEESLAVFELDMDSKFSIPNSSFSNGDLTLVYIGVEENRTIINFQVFRKRLLKFRIRASREGSFTLPSVAIEVDGKRFTPEPVRIQVLAESKAAKSRGARSFFDRFFQFEGEELPENADLKVLFQTSKKEAWVGEPVIGYFTLYFRDVRKPYFDRNPADSIQFPYFRSEVLSGVAVKVPDQVLYEGNVYDIAVYNKEIYSLVPLRPGEFQLGKTTFSLEGQLQSYFNVKTIGTTPNRITVKALPKFSGTFSGAVGNFRTQVKLKNDPGDIALGDTLYFTLIVEGEGNLSAVTDPWSTSCGSWKNCSVKSTLYDTFRSWKFTELESSGYGFYSIARFEYGVPAERSGVWKPEDREFAFFDPASGSYRVSVFEFPSVSVSSVSKKRNDTIPETSRHTTDSPSSVRSPLRIAAVLLAMSFLGLLLWKAKNGSLHWRFFRWIPGWFAVLGLPILKELDALVGNKRGFVLKQSLLSKGISEPEASFLAGLSRTTTNFTELSEHMNSDEKRGLLTIASKVVETLKEDKS</sequence>
<keyword evidence="1" id="KW-0732">Signal</keyword>
<dbReference type="InterPro" id="IPR025738">
    <property type="entry name" value="BatD"/>
</dbReference>
<evidence type="ECO:0000313" key="2">
    <source>
        <dbReference type="EMBL" id="PJZ91468.1"/>
    </source>
</evidence>
<dbReference type="EMBL" id="NPEF01000275">
    <property type="protein sequence ID" value="PJZ91468.1"/>
    <property type="molecule type" value="Genomic_DNA"/>
</dbReference>
<dbReference type="AlphaFoldDB" id="A0A2N0BM84"/>
<gene>
    <name evidence="2" type="ORF">CH379_18490</name>
</gene>